<gene>
    <name evidence="1" type="ORF">TNCV_2397181</name>
</gene>
<comment type="caution">
    <text evidence="1">The sequence shown here is derived from an EMBL/GenBank/DDBJ whole genome shotgun (WGS) entry which is preliminary data.</text>
</comment>
<dbReference type="EMBL" id="BMAU01021349">
    <property type="protein sequence ID" value="GFY18491.1"/>
    <property type="molecule type" value="Genomic_DNA"/>
</dbReference>
<proteinExistence type="predicted"/>
<accession>A0A8X6SS24</accession>
<protein>
    <submittedName>
        <fullName evidence="1">Uncharacterized protein</fullName>
    </submittedName>
</protein>
<organism evidence="1 2">
    <name type="scientific">Trichonephila clavipes</name>
    <name type="common">Golden silk orbweaver</name>
    <name type="synonym">Nephila clavipes</name>
    <dbReference type="NCBI Taxonomy" id="2585209"/>
    <lineage>
        <taxon>Eukaryota</taxon>
        <taxon>Metazoa</taxon>
        <taxon>Ecdysozoa</taxon>
        <taxon>Arthropoda</taxon>
        <taxon>Chelicerata</taxon>
        <taxon>Arachnida</taxon>
        <taxon>Araneae</taxon>
        <taxon>Araneomorphae</taxon>
        <taxon>Entelegynae</taxon>
        <taxon>Araneoidea</taxon>
        <taxon>Nephilidae</taxon>
        <taxon>Trichonephila</taxon>
    </lineage>
</organism>
<dbReference type="AlphaFoldDB" id="A0A8X6SS24"/>
<sequence length="125" mass="13788">MSRLKRPPDDVVWKVEEGSQHKAQYHVEASMFILVPWPLAVGCLVTRASGFRPEGLGSMPAPPNTLRVHTVYVLGKSVGPVVLWAEIMSARKLENISLPFSSIPKLWKWRSVMSPSIVPSGISPS</sequence>
<evidence type="ECO:0000313" key="2">
    <source>
        <dbReference type="Proteomes" id="UP000887159"/>
    </source>
</evidence>
<dbReference type="Proteomes" id="UP000887159">
    <property type="component" value="Unassembled WGS sequence"/>
</dbReference>
<evidence type="ECO:0000313" key="1">
    <source>
        <dbReference type="EMBL" id="GFY18491.1"/>
    </source>
</evidence>
<keyword evidence="2" id="KW-1185">Reference proteome</keyword>
<name>A0A8X6SS24_TRICX</name>
<reference evidence="1" key="1">
    <citation type="submission" date="2020-08" db="EMBL/GenBank/DDBJ databases">
        <title>Multicomponent nature underlies the extraordinary mechanical properties of spider dragline silk.</title>
        <authorList>
            <person name="Kono N."/>
            <person name="Nakamura H."/>
            <person name="Mori M."/>
            <person name="Yoshida Y."/>
            <person name="Ohtoshi R."/>
            <person name="Malay A.D."/>
            <person name="Moran D.A.P."/>
            <person name="Tomita M."/>
            <person name="Numata K."/>
            <person name="Arakawa K."/>
        </authorList>
    </citation>
    <scope>NUCLEOTIDE SEQUENCE</scope>
</reference>